<dbReference type="EMBL" id="AEAG01000413">
    <property type="protein sequence ID" value="EGH21923.1"/>
    <property type="molecule type" value="Genomic_DNA"/>
</dbReference>
<dbReference type="Proteomes" id="UP000003465">
    <property type="component" value="Unassembled WGS sequence"/>
</dbReference>
<protein>
    <submittedName>
        <fullName evidence="1">Uncharacterized protein</fullName>
    </submittedName>
</protein>
<gene>
    <name evidence="1" type="ORF">PSYMO_10605</name>
</gene>
<name>A0A656G876_PSEA0</name>
<proteinExistence type="predicted"/>
<accession>A0A656G876</accession>
<sequence length="57" mass="6546">MTLCVINSYRVAYLGQDAECPERWNDHLKTSSIVMLSLLRAYWSRAVTQTIREIGAN</sequence>
<dbReference type="AlphaFoldDB" id="A0A656G876"/>
<organism evidence="1 2">
    <name type="scientific">Pseudomonas amygdali pv. mori str. 301020</name>
    <dbReference type="NCBI Taxonomy" id="629261"/>
    <lineage>
        <taxon>Bacteria</taxon>
        <taxon>Pseudomonadati</taxon>
        <taxon>Pseudomonadota</taxon>
        <taxon>Gammaproteobacteria</taxon>
        <taxon>Pseudomonadales</taxon>
        <taxon>Pseudomonadaceae</taxon>
        <taxon>Pseudomonas</taxon>
        <taxon>Pseudomonas amygdali</taxon>
    </lineage>
</organism>
<comment type="caution">
    <text evidence="1">The sequence shown here is derived from an EMBL/GenBank/DDBJ whole genome shotgun (WGS) entry which is preliminary data.</text>
</comment>
<evidence type="ECO:0000313" key="1">
    <source>
        <dbReference type="EMBL" id="EGH21923.1"/>
    </source>
</evidence>
<evidence type="ECO:0000313" key="2">
    <source>
        <dbReference type="Proteomes" id="UP000003465"/>
    </source>
</evidence>
<reference evidence="1 2" key="1">
    <citation type="journal article" date="2011" name="PLoS Pathog.">
        <title>Dynamic evolution of pathogenicity revealed by sequencing and comparative genomics of 19 Pseudomonas syringae isolates.</title>
        <authorList>
            <person name="Baltrus D.A."/>
            <person name="Nishimura M.T."/>
            <person name="Romanchuk A."/>
            <person name="Chang J.H."/>
            <person name="Mukhtar M.S."/>
            <person name="Cherkis K."/>
            <person name="Roach J."/>
            <person name="Grant S.R."/>
            <person name="Jones C.D."/>
            <person name="Dangl J.L."/>
        </authorList>
    </citation>
    <scope>NUCLEOTIDE SEQUENCE [LARGE SCALE GENOMIC DNA]</scope>
    <source>
        <strain evidence="1 2">301020</strain>
    </source>
</reference>